<evidence type="ECO:0000256" key="6">
    <source>
        <dbReference type="ARBA" id="ARBA00022656"/>
    </source>
</evidence>
<comment type="caution">
    <text evidence="13">The sequence shown here is derived from an EMBL/GenBank/DDBJ whole genome shotgun (WGS) entry which is preliminary data.</text>
</comment>
<dbReference type="GO" id="GO:0051059">
    <property type="term" value="F:NF-kappaB binding"/>
    <property type="evidence" value="ECO:0007669"/>
    <property type="project" value="TreeGrafter"/>
</dbReference>
<evidence type="ECO:0000256" key="7">
    <source>
        <dbReference type="ARBA" id="ARBA00022699"/>
    </source>
</evidence>
<name>A0AAV4SFM6_9ARAC</name>
<dbReference type="AlphaFoldDB" id="A0AAV4SFM6"/>
<keyword evidence="10 12" id="KW-0040">ANK repeat</keyword>
<dbReference type="GO" id="GO:0005576">
    <property type="term" value="C:extracellular region"/>
    <property type="evidence" value="ECO:0007669"/>
    <property type="project" value="UniProtKB-SubCell"/>
</dbReference>
<keyword evidence="5" id="KW-1052">Target cell membrane</keyword>
<keyword evidence="4" id="KW-0964">Secreted</keyword>
<feature type="repeat" description="ANK" evidence="12">
    <location>
        <begin position="285"/>
        <end position="317"/>
    </location>
</feature>
<proteinExistence type="predicted"/>
<feature type="repeat" description="ANK" evidence="12">
    <location>
        <begin position="76"/>
        <end position="108"/>
    </location>
</feature>
<gene>
    <name evidence="13" type="ORF">CDAR_179371</name>
</gene>
<dbReference type="Proteomes" id="UP001054837">
    <property type="component" value="Unassembled WGS sequence"/>
</dbReference>
<dbReference type="SUPFAM" id="SSF48403">
    <property type="entry name" value="Ankyrin repeat"/>
    <property type="match status" value="1"/>
</dbReference>
<keyword evidence="7" id="KW-0528">Neurotoxin</keyword>
<accession>A0AAV4SFM6</accession>
<keyword evidence="9" id="KW-0638">Presynaptic neurotoxin</keyword>
<dbReference type="Pfam" id="PF12796">
    <property type="entry name" value="Ank_2"/>
    <property type="match status" value="2"/>
</dbReference>
<feature type="repeat" description="ANK" evidence="12">
    <location>
        <begin position="43"/>
        <end position="75"/>
    </location>
</feature>
<evidence type="ECO:0000256" key="1">
    <source>
        <dbReference type="ARBA" id="ARBA00004175"/>
    </source>
</evidence>
<feature type="repeat" description="ANK" evidence="12">
    <location>
        <begin position="109"/>
        <end position="141"/>
    </location>
</feature>
<feature type="repeat" description="ANK" evidence="12">
    <location>
        <begin position="175"/>
        <end position="207"/>
    </location>
</feature>
<keyword evidence="11" id="KW-0472">Membrane</keyword>
<evidence type="ECO:0000256" key="2">
    <source>
        <dbReference type="ARBA" id="ARBA00004613"/>
    </source>
</evidence>
<dbReference type="PANTHER" id="PTHR46680">
    <property type="entry name" value="NF-KAPPA-B INHIBITOR ALPHA"/>
    <property type="match status" value="1"/>
</dbReference>
<evidence type="ECO:0000256" key="8">
    <source>
        <dbReference type="ARBA" id="ARBA00022737"/>
    </source>
</evidence>
<dbReference type="Pfam" id="PF00023">
    <property type="entry name" value="Ank"/>
    <property type="match status" value="1"/>
</dbReference>
<evidence type="ECO:0000256" key="11">
    <source>
        <dbReference type="ARBA" id="ARBA00023298"/>
    </source>
</evidence>
<dbReference type="GO" id="GO:0044218">
    <property type="term" value="C:other organism cell membrane"/>
    <property type="evidence" value="ECO:0007669"/>
    <property type="project" value="UniProtKB-KW"/>
</dbReference>
<evidence type="ECO:0000313" key="13">
    <source>
        <dbReference type="EMBL" id="GIY31541.1"/>
    </source>
</evidence>
<organism evidence="13 14">
    <name type="scientific">Caerostris darwini</name>
    <dbReference type="NCBI Taxonomy" id="1538125"/>
    <lineage>
        <taxon>Eukaryota</taxon>
        <taxon>Metazoa</taxon>
        <taxon>Ecdysozoa</taxon>
        <taxon>Arthropoda</taxon>
        <taxon>Chelicerata</taxon>
        <taxon>Arachnida</taxon>
        <taxon>Araneae</taxon>
        <taxon>Araneomorphae</taxon>
        <taxon>Entelegynae</taxon>
        <taxon>Araneoidea</taxon>
        <taxon>Araneidae</taxon>
        <taxon>Caerostris</taxon>
    </lineage>
</organism>
<dbReference type="InterPro" id="IPR036770">
    <property type="entry name" value="Ankyrin_rpt-contain_sf"/>
</dbReference>
<dbReference type="Gene3D" id="1.25.40.20">
    <property type="entry name" value="Ankyrin repeat-containing domain"/>
    <property type="match status" value="3"/>
</dbReference>
<dbReference type="InterPro" id="IPR002110">
    <property type="entry name" value="Ankyrin_rpt"/>
</dbReference>
<dbReference type="InterPro" id="IPR051070">
    <property type="entry name" value="NF-kappa-B_inhibitor"/>
</dbReference>
<comment type="subcellular location">
    <subcellularLocation>
        <location evidence="2">Secreted</location>
    </subcellularLocation>
    <subcellularLocation>
        <location evidence="1">Target cell membrane</location>
    </subcellularLocation>
</comment>
<protein>
    <submittedName>
        <fullName evidence="13">Uncharacterized protein</fullName>
    </submittedName>
</protein>
<keyword evidence="14" id="KW-1185">Reference proteome</keyword>
<keyword evidence="8" id="KW-0677">Repeat</keyword>
<keyword evidence="11" id="KW-1053">Target membrane</keyword>
<dbReference type="EMBL" id="BPLQ01007680">
    <property type="protein sequence ID" value="GIY31541.1"/>
    <property type="molecule type" value="Genomic_DNA"/>
</dbReference>
<dbReference type="GO" id="GO:0006887">
    <property type="term" value="P:exocytosis"/>
    <property type="evidence" value="ECO:0007669"/>
    <property type="project" value="UniProtKB-KW"/>
</dbReference>
<evidence type="ECO:0000256" key="3">
    <source>
        <dbReference type="ARBA" id="ARBA00022483"/>
    </source>
</evidence>
<feature type="repeat" description="ANK" evidence="12">
    <location>
        <begin position="142"/>
        <end position="174"/>
    </location>
</feature>
<dbReference type="GO" id="GO:0090729">
    <property type="term" value="F:toxin activity"/>
    <property type="evidence" value="ECO:0007669"/>
    <property type="project" value="UniProtKB-KW"/>
</dbReference>
<evidence type="ECO:0000256" key="10">
    <source>
        <dbReference type="ARBA" id="ARBA00023043"/>
    </source>
</evidence>
<feature type="repeat" description="ANK" evidence="12">
    <location>
        <begin position="10"/>
        <end position="42"/>
    </location>
</feature>
<reference evidence="13 14" key="1">
    <citation type="submission" date="2021-06" db="EMBL/GenBank/DDBJ databases">
        <title>Caerostris darwini draft genome.</title>
        <authorList>
            <person name="Kono N."/>
            <person name="Arakawa K."/>
        </authorList>
    </citation>
    <scope>NUCLEOTIDE SEQUENCE [LARGE SCALE GENOMIC DNA]</scope>
</reference>
<dbReference type="SMART" id="SM00248">
    <property type="entry name" value="ANK"/>
    <property type="match status" value="8"/>
</dbReference>
<evidence type="ECO:0000256" key="5">
    <source>
        <dbReference type="ARBA" id="ARBA00022537"/>
    </source>
</evidence>
<dbReference type="GO" id="GO:0005829">
    <property type="term" value="C:cytosol"/>
    <property type="evidence" value="ECO:0007669"/>
    <property type="project" value="TreeGrafter"/>
</dbReference>
<evidence type="ECO:0000313" key="14">
    <source>
        <dbReference type="Proteomes" id="UP001054837"/>
    </source>
</evidence>
<dbReference type="GO" id="GO:0071356">
    <property type="term" value="P:cellular response to tumor necrosis factor"/>
    <property type="evidence" value="ECO:0007669"/>
    <property type="project" value="TreeGrafter"/>
</dbReference>
<dbReference type="PROSITE" id="PS50297">
    <property type="entry name" value="ANK_REP_REGION"/>
    <property type="match status" value="5"/>
</dbReference>
<evidence type="ECO:0000256" key="4">
    <source>
        <dbReference type="ARBA" id="ARBA00022525"/>
    </source>
</evidence>
<dbReference type="PROSITE" id="PS50088">
    <property type="entry name" value="ANK_REPEAT"/>
    <property type="match status" value="7"/>
</dbReference>
<keyword evidence="3" id="KW-0268">Exocytosis</keyword>
<evidence type="ECO:0000256" key="12">
    <source>
        <dbReference type="PROSITE-ProRule" id="PRU00023"/>
    </source>
</evidence>
<dbReference type="PANTHER" id="PTHR46680:SF3">
    <property type="entry name" value="NF-KAPPA-B INHIBITOR CACTUS"/>
    <property type="match status" value="1"/>
</dbReference>
<keyword evidence="6" id="KW-0800">Toxin</keyword>
<dbReference type="GO" id="GO:0044231">
    <property type="term" value="C:host cell presynaptic membrane"/>
    <property type="evidence" value="ECO:0007669"/>
    <property type="project" value="UniProtKB-KW"/>
</dbReference>
<sequence>MSSGAVTFDHHSYSFHKAVLEGDHVKIKELLKAGANIDQIDQDGNTEIHSCVIYGQLSSVIFLQELGADINIKNKNGNTPLHLAVIHDSVYTLNQLIKMGPNIDLVNKKGNTALHEAIIRRRFKSCFSLISAGADVDIRNKDGNAPIHLTSMYGFESIINKLIEVEVDIDSVNIGGNTALHEAIIRHHWGVCFLLIRNGANVNQADANANKPLHLVLIHEKTADNSQEHTSLVTPVQHCSTDAFKMLTKYNSNRETPLRLAAVDRESFFESLIQHGANINCTDLKGRTPLHKAVYHCNPRMTLILMQNGANMHSVDRGRISSLDMMMALCTSDALEVLRLRQEDCCMQFRRRITKEETVNVEDLLTTAKILFKFDILKNQNSSVLLKDWFTRAIPRDLRHYLKACMKEIRCMKKIAIHKKFSLYNFIMEDKNSHLSRSVCSEQVLKYIFGSSTKIGFPIYCDAIIPKLEKDSLQQKLLESKIYTRNESREVAMDGNAVAHILKYLSKFDIFHLISAYSDGERAASKRKRSASILVKGDALPKSVRRKRH</sequence>
<evidence type="ECO:0000256" key="9">
    <source>
        <dbReference type="ARBA" id="ARBA00023028"/>
    </source>
</evidence>